<gene>
    <name evidence="2" type="ORF">FIL70_07570</name>
</gene>
<dbReference type="RefSeq" id="WP_140041943.1">
    <property type="nucleotide sequence ID" value="NZ_CP041016.1"/>
</dbReference>
<evidence type="ECO:0000313" key="3">
    <source>
        <dbReference type="Proteomes" id="UP000311469"/>
    </source>
</evidence>
<feature type="region of interest" description="Disordered" evidence="1">
    <location>
        <begin position="56"/>
        <end position="76"/>
    </location>
</feature>
<protein>
    <submittedName>
        <fullName evidence="2">Uncharacterized protein</fullName>
    </submittedName>
</protein>
<sequence length="76" mass="8443">MTRRIIFERTYNHRWPSRAITEYQASPTPQTVKKEVREAALAGGYARVATRAECTAADRVDSPPAVDPASEGDVRP</sequence>
<proteinExistence type="predicted"/>
<reference evidence="2 3" key="1">
    <citation type="submission" date="2019-06" db="EMBL/GenBank/DDBJ databases">
        <title>Genome organization and adaptive potential of archetypical organophosphate degarding Sphingobium fuliginis ATCC 27551.</title>
        <authorList>
            <person name="Sarwar A."/>
            <person name="Parthasarathy S."/>
            <person name="Singh C."/>
            <person name="Siddavattam D."/>
        </authorList>
    </citation>
    <scope>NUCLEOTIDE SEQUENCE [LARGE SCALE GENOMIC DNA]</scope>
    <source>
        <strain evidence="2 3">ATCC 27551</strain>
    </source>
</reference>
<dbReference type="AlphaFoldDB" id="A0A5B8CEU1"/>
<evidence type="ECO:0000256" key="1">
    <source>
        <dbReference type="SAM" id="MobiDB-lite"/>
    </source>
</evidence>
<dbReference type="KEGG" id="sufl:FIL70_07570"/>
<dbReference type="EMBL" id="CP041016">
    <property type="protein sequence ID" value="QDC37102.1"/>
    <property type="molecule type" value="Genomic_DNA"/>
</dbReference>
<evidence type="ECO:0000313" key="2">
    <source>
        <dbReference type="EMBL" id="QDC37102.1"/>
    </source>
</evidence>
<accession>A0A5B8CEU1</accession>
<name>A0A5B8CEU1_SPHSA</name>
<organism evidence="2 3">
    <name type="scientific">Sphingobium fuliginis ATCC 27551</name>
    <dbReference type="NCBI Taxonomy" id="1208342"/>
    <lineage>
        <taxon>Bacteria</taxon>
        <taxon>Pseudomonadati</taxon>
        <taxon>Pseudomonadota</taxon>
        <taxon>Alphaproteobacteria</taxon>
        <taxon>Sphingomonadales</taxon>
        <taxon>Sphingomonadaceae</taxon>
        <taxon>Sphingobium</taxon>
    </lineage>
</organism>
<dbReference type="Proteomes" id="UP000311469">
    <property type="component" value="Chromosome cSF1"/>
</dbReference>